<comment type="similarity">
    <text evidence="2">Belongs to the SLC41A transporter family.</text>
</comment>
<evidence type="ECO:0000256" key="1">
    <source>
        <dbReference type="ARBA" id="ARBA00004141"/>
    </source>
</evidence>
<dbReference type="EMBL" id="CP001997">
    <property type="protein sequence ID" value="ADE57651.1"/>
    <property type="molecule type" value="Genomic_DNA"/>
</dbReference>
<evidence type="ECO:0000259" key="10">
    <source>
        <dbReference type="PROSITE" id="PS51371"/>
    </source>
</evidence>
<dbReference type="InterPro" id="IPR000644">
    <property type="entry name" value="CBS_dom"/>
</dbReference>
<evidence type="ECO:0000313" key="11">
    <source>
        <dbReference type="EMBL" id="ADE57651.1"/>
    </source>
</evidence>
<feature type="transmembrane region" description="Helical" evidence="9">
    <location>
        <begin position="309"/>
        <end position="328"/>
    </location>
</feature>
<dbReference type="PROSITE" id="PS51371">
    <property type="entry name" value="CBS"/>
    <property type="match status" value="1"/>
</dbReference>
<dbReference type="PANTHER" id="PTHR41394:SF5">
    <property type="entry name" value="SLC41A_MGTE INTEGRAL MEMBRANE DOMAIN-CONTAINING PROTEIN"/>
    <property type="match status" value="1"/>
</dbReference>
<keyword evidence="8" id="KW-0129">CBS domain</keyword>
<dbReference type="Proteomes" id="UP000002366">
    <property type="component" value="Chromosome"/>
</dbReference>
<dbReference type="SUPFAM" id="SSF161093">
    <property type="entry name" value="MgtE membrane domain-like"/>
    <property type="match status" value="1"/>
</dbReference>
<dbReference type="InterPro" id="IPR046342">
    <property type="entry name" value="CBS_dom_sf"/>
</dbReference>
<reference evidence="11 12" key="1">
    <citation type="journal article" date="2010" name="Stand. Genomic Sci.">
        <title>Complete genome sequence of Aminobacterium colombiense type strain (ALA-1).</title>
        <authorList>
            <person name="Chertkov O."/>
            <person name="Sikorski J."/>
            <person name="Brambilla E."/>
            <person name="Lapidus A."/>
            <person name="Copeland A."/>
            <person name="Glavina Del Rio T."/>
            <person name="Nolan M."/>
            <person name="Lucas S."/>
            <person name="Tice H."/>
            <person name="Cheng J.F."/>
            <person name="Han C."/>
            <person name="Detter J.C."/>
            <person name="Bruce D."/>
            <person name="Tapia R."/>
            <person name="Goodwin L."/>
            <person name="Pitluck S."/>
            <person name="Liolios K."/>
            <person name="Ivanova N."/>
            <person name="Mavromatis K."/>
            <person name="Ovchinnikova G."/>
            <person name="Pati A."/>
            <person name="Chen A."/>
            <person name="Palaniappan K."/>
            <person name="Land M."/>
            <person name="Hauser L."/>
            <person name="Chang Y.J."/>
            <person name="Jeffries C.D."/>
            <person name="Spring S."/>
            <person name="Rohde M."/>
            <person name="Goker M."/>
            <person name="Bristow J."/>
            <person name="Eisen J.A."/>
            <person name="Markowitz V."/>
            <person name="Hugenholtz P."/>
            <person name="Kyrpides N.C."/>
            <person name="Klenk H.P."/>
        </authorList>
    </citation>
    <scope>NUCLEOTIDE SEQUENCE [LARGE SCALE GENOMIC DNA]</scope>
    <source>
        <strain evidence="12">DSM 12261 / ALA-1</strain>
    </source>
</reference>
<feature type="transmembrane region" description="Helical" evidence="9">
    <location>
        <begin position="170"/>
        <end position="190"/>
    </location>
</feature>
<gene>
    <name evidence="11" type="ordered locus">Amico_1534</name>
</gene>
<evidence type="ECO:0000256" key="4">
    <source>
        <dbReference type="ARBA" id="ARBA00022692"/>
    </source>
</evidence>
<evidence type="ECO:0000256" key="7">
    <source>
        <dbReference type="ARBA" id="ARBA00023136"/>
    </source>
</evidence>
<dbReference type="GO" id="GO:0016020">
    <property type="term" value="C:membrane"/>
    <property type="evidence" value="ECO:0007669"/>
    <property type="project" value="UniProtKB-SubCell"/>
</dbReference>
<protein>
    <submittedName>
        <fullName evidence="11">MgtE integral membrane region</fullName>
    </submittedName>
</protein>
<dbReference type="HOGENOM" id="CLU_037408_2_1_0"/>
<evidence type="ECO:0000256" key="6">
    <source>
        <dbReference type="ARBA" id="ARBA00022989"/>
    </source>
</evidence>
<dbReference type="OrthoDB" id="9790355at2"/>
<organism evidence="11 12">
    <name type="scientific">Aminobacterium colombiense (strain DSM 12261 / ALA-1)</name>
    <dbReference type="NCBI Taxonomy" id="572547"/>
    <lineage>
        <taxon>Bacteria</taxon>
        <taxon>Thermotogati</taxon>
        <taxon>Synergistota</taxon>
        <taxon>Synergistia</taxon>
        <taxon>Synergistales</taxon>
        <taxon>Aminobacteriaceae</taxon>
        <taxon>Aminobacterium</taxon>
    </lineage>
</organism>
<keyword evidence="4 9" id="KW-0812">Transmembrane</keyword>
<dbReference type="Pfam" id="PF01769">
    <property type="entry name" value="MgtE"/>
    <property type="match status" value="1"/>
</dbReference>
<evidence type="ECO:0000256" key="5">
    <source>
        <dbReference type="ARBA" id="ARBA00022842"/>
    </source>
</evidence>
<dbReference type="SUPFAM" id="SSF54631">
    <property type="entry name" value="CBS-domain pair"/>
    <property type="match status" value="1"/>
</dbReference>
<keyword evidence="7 9" id="KW-0472">Membrane</keyword>
<name>D5EGG9_AMICL</name>
<dbReference type="Pfam" id="PF00571">
    <property type="entry name" value="CBS"/>
    <property type="match status" value="2"/>
</dbReference>
<dbReference type="GO" id="GO:0008324">
    <property type="term" value="F:monoatomic cation transmembrane transporter activity"/>
    <property type="evidence" value="ECO:0007669"/>
    <property type="project" value="InterPro"/>
</dbReference>
<dbReference type="PANTHER" id="PTHR41394">
    <property type="entry name" value="MAGNESIUM TRANSPORTER MGTE"/>
    <property type="match status" value="1"/>
</dbReference>
<keyword evidence="6 9" id="KW-1133">Transmembrane helix</keyword>
<dbReference type="AlphaFoldDB" id="D5EGG9"/>
<keyword evidence="3" id="KW-0813">Transport</keyword>
<keyword evidence="12" id="KW-1185">Reference proteome</keyword>
<keyword evidence="5" id="KW-0460">Magnesium</keyword>
<proteinExistence type="inferred from homology"/>
<evidence type="ECO:0000256" key="3">
    <source>
        <dbReference type="ARBA" id="ARBA00022448"/>
    </source>
</evidence>
<accession>D5EGG9</accession>
<feature type="transmembrane region" description="Helical" evidence="9">
    <location>
        <begin position="240"/>
        <end position="260"/>
    </location>
</feature>
<dbReference type="RefSeq" id="WP_013048914.1">
    <property type="nucleotide sequence ID" value="NC_014011.1"/>
</dbReference>
<dbReference type="InterPro" id="IPR036739">
    <property type="entry name" value="SLC41_membr_dom_sf"/>
</dbReference>
<dbReference type="InterPro" id="IPR006667">
    <property type="entry name" value="SLC41_membr_dom"/>
</dbReference>
<evidence type="ECO:0000256" key="2">
    <source>
        <dbReference type="ARBA" id="ARBA00009749"/>
    </source>
</evidence>
<sequence length="329" mass="35550">MLLNSQLVNDHITFETAAQHAFMQVPIVLPNQNAGEVRQMMAGRQYEIASHVVVCGEKGLFLGVIRIEDLFAAQCETLMGEIMDRKAPVVAPGVDQEVAAWKAVQSKESALSVVDQNGLFVGIIPPHRLLAVLLAEHEEDLSRLGGFTRSTEEARSTSEEPVQRRFQHRVPWLLVGLGGALLAADFVGWFEVQLQQNVMLAFFIPSIVYLADAVGTQTETVVVRGLSVGVEMKRMVMRELLAGLAIGLALAAVAGPLVWWRWGIPSIALCVGLSVFAACSTATLAAMMLPCLLNTLSLDPAFGSGPLATVVQDLLSILSYFCIATALLR</sequence>
<evidence type="ECO:0000313" key="12">
    <source>
        <dbReference type="Proteomes" id="UP000002366"/>
    </source>
</evidence>
<feature type="domain" description="CBS" evidence="10">
    <location>
        <begin position="83"/>
        <end position="139"/>
    </location>
</feature>
<dbReference type="Gene3D" id="1.10.357.20">
    <property type="entry name" value="SLC41 divalent cation transporters, integral membrane domain"/>
    <property type="match status" value="1"/>
</dbReference>
<comment type="subcellular location">
    <subcellularLocation>
        <location evidence="1">Membrane</location>
        <topology evidence="1">Multi-pass membrane protein</topology>
    </subcellularLocation>
</comment>
<dbReference type="eggNOG" id="COG2239">
    <property type="taxonomic scope" value="Bacteria"/>
</dbReference>
<dbReference type="Gene3D" id="3.10.580.10">
    <property type="entry name" value="CBS-domain"/>
    <property type="match status" value="1"/>
</dbReference>
<dbReference type="KEGG" id="aco:Amico_1534"/>
<feature type="transmembrane region" description="Helical" evidence="9">
    <location>
        <begin position="267"/>
        <end position="289"/>
    </location>
</feature>
<evidence type="ECO:0000256" key="9">
    <source>
        <dbReference type="SAM" id="Phobius"/>
    </source>
</evidence>
<evidence type="ECO:0000256" key="8">
    <source>
        <dbReference type="PROSITE-ProRule" id="PRU00703"/>
    </source>
</evidence>